<dbReference type="InterPro" id="IPR004821">
    <property type="entry name" value="Cyt_trans-like"/>
</dbReference>
<keyword evidence="5 14" id="KW-0548">Nucleotidyltransferase</keyword>
<dbReference type="EC" id="2.7.7.18" evidence="14"/>
<reference evidence="16" key="1">
    <citation type="submission" date="2017-08" db="EMBL/GenBank/DDBJ databases">
        <authorList>
            <person name="Alvarez-Ponce D."/>
            <person name="Weitzman C.L."/>
            <person name="Tillett R.L."/>
            <person name="Sandmeier F.C."/>
            <person name="Tracy C.R."/>
        </authorList>
    </citation>
    <scope>NUCLEOTIDE SEQUENCE [LARGE SCALE GENOMIC DNA]</scope>
    <source>
        <strain evidence="16">PS6</strain>
    </source>
</reference>
<comment type="caution">
    <text evidence="16">The sequence shown here is derived from an EMBL/GenBank/DDBJ whole genome shotgun (WGS) entry which is preliminary data.</text>
</comment>
<dbReference type="InterPro" id="IPR006674">
    <property type="entry name" value="HD_domain"/>
</dbReference>
<dbReference type="SUPFAM" id="SSF109604">
    <property type="entry name" value="HD-domain/PDEase-like"/>
    <property type="match status" value="1"/>
</dbReference>
<comment type="catalytic activity">
    <reaction evidence="12 14">
        <text>nicotinate beta-D-ribonucleotide + ATP + H(+) = deamido-NAD(+) + diphosphate</text>
        <dbReference type="Rhea" id="RHEA:22860"/>
        <dbReference type="ChEBI" id="CHEBI:15378"/>
        <dbReference type="ChEBI" id="CHEBI:30616"/>
        <dbReference type="ChEBI" id="CHEBI:33019"/>
        <dbReference type="ChEBI" id="CHEBI:57502"/>
        <dbReference type="ChEBI" id="CHEBI:58437"/>
        <dbReference type="EC" id="2.7.7.18"/>
    </reaction>
</comment>
<dbReference type="Proteomes" id="UP000217033">
    <property type="component" value="Unassembled WGS sequence"/>
</dbReference>
<dbReference type="InterPro" id="IPR014729">
    <property type="entry name" value="Rossmann-like_a/b/a_fold"/>
</dbReference>
<evidence type="ECO:0000256" key="12">
    <source>
        <dbReference type="ARBA" id="ARBA00048721"/>
    </source>
</evidence>
<gene>
    <name evidence="14 16" type="primary">nadD</name>
    <name evidence="16" type="ORF">CJF60_00200</name>
</gene>
<dbReference type="CDD" id="cd02165">
    <property type="entry name" value="NMNAT"/>
    <property type="match status" value="1"/>
</dbReference>
<dbReference type="NCBIfam" id="TIGR00488">
    <property type="entry name" value="bis(5'-nucleosyl)-tetraphosphatase (symmetrical) YqeK"/>
    <property type="match status" value="1"/>
</dbReference>
<dbReference type="InterPro" id="IPR005248">
    <property type="entry name" value="NadD/NMNAT"/>
</dbReference>
<dbReference type="NCBIfam" id="NF005519">
    <property type="entry name" value="PRK07152.1"/>
    <property type="match status" value="1"/>
</dbReference>
<keyword evidence="6" id="KW-0479">Metal-binding</keyword>
<dbReference type="GO" id="GO:0016779">
    <property type="term" value="F:nucleotidyltransferase activity"/>
    <property type="evidence" value="ECO:0007669"/>
    <property type="project" value="UniProtKB-KW"/>
</dbReference>
<evidence type="ECO:0000256" key="5">
    <source>
        <dbReference type="ARBA" id="ARBA00022695"/>
    </source>
</evidence>
<evidence type="ECO:0000256" key="4">
    <source>
        <dbReference type="ARBA" id="ARBA00022679"/>
    </source>
</evidence>
<keyword evidence="9 14" id="KW-0067">ATP-binding</keyword>
<comment type="pathway">
    <text evidence="2 14">Cofactor biosynthesis; NAD(+) biosynthesis; deamido-NAD(+) from nicotinate D-ribonucleotide: step 1/1.</text>
</comment>
<comment type="catalytic activity">
    <reaction evidence="13">
        <text>P(1),P(4)-bis(5'-adenosyl) tetraphosphate + H2O = 2 ADP + 2 H(+)</text>
        <dbReference type="Rhea" id="RHEA:24252"/>
        <dbReference type="ChEBI" id="CHEBI:15377"/>
        <dbReference type="ChEBI" id="CHEBI:15378"/>
        <dbReference type="ChEBI" id="CHEBI:58141"/>
        <dbReference type="ChEBI" id="CHEBI:456216"/>
        <dbReference type="EC" id="3.6.1.41"/>
    </reaction>
</comment>
<sequence length="361" mass="42325">MNVSKIILYGGSFDPIHQGHLKIADYAKKFIASDRFIWVPTNTNPFKKGTKISSSKDRVKMLELAIPSEDEISDFEVKRQTISYTKDTIAYFKSKYPNDELYFLIGSDLLSKLHKWEGIDWISTNVKILVAKRTKTFSKLNAKKYRALIMDNPILEFSSTDVKYGRYDLVPEQVKKYYAANYLYLDSNIKKNLTIHRSKHCFATAELAGEYAKLNNIDFKKAYYAGLIHDITKEWKDEQHLRLLKKYYPNQRFEKYQYHQHSASLWFKHVYKNDDEEIFQALANHTTMEIKPLSVLDKIIYVADKLAYGRKWEGIQNVRKLALDNLELGFKALLEKNLEFLKEKGALTDEVRENYMEMING</sequence>
<keyword evidence="4 14" id="KW-0808">Transferase</keyword>
<dbReference type="Pfam" id="PF01966">
    <property type="entry name" value="HD"/>
    <property type="match status" value="1"/>
</dbReference>
<dbReference type="Gene3D" id="1.10.3210.10">
    <property type="entry name" value="Hypothetical protein af1432"/>
    <property type="match status" value="1"/>
</dbReference>
<feature type="domain" description="HD/PDEase" evidence="15">
    <location>
        <begin position="193"/>
        <end position="318"/>
    </location>
</feature>
<dbReference type="InterPro" id="IPR003607">
    <property type="entry name" value="HD/PDEase_dom"/>
</dbReference>
<evidence type="ECO:0000256" key="1">
    <source>
        <dbReference type="ARBA" id="ARBA00002324"/>
    </source>
</evidence>
<proteinExistence type="inferred from homology"/>
<dbReference type="InterPro" id="IPR005249">
    <property type="entry name" value="YqeK"/>
</dbReference>
<keyword evidence="7 14" id="KW-0547">Nucleotide-binding</keyword>
<keyword evidence="3 14" id="KW-0662">Pyridine nucleotide biosynthesis</keyword>
<comment type="function">
    <text evidence="1 14">Catalyzes the reversible adenylation of nicotinate mononucleotide (NaMN) to nicotinic acid adenine dinucleotide (NaAD).</text>
</comment>
<evidence type="ECO:0000256" key="10">
    <source>
        <dbReference type="ARBA" id="ARBA00023004"/>
    </source>
</evidence>
<dbReference type="SUPFAM" id="SSF52374">
    <property type="entry name" value="Nucleotidylyl transferase"/>
    <property type="match status" value="1"/>
</dbReference>
<evidence type="ECO:0000256" key="11">
    <source>
        <dbReference type="ARBA" id="ARBA00023027"/>
    </source>
</evidence>
<keyword evidence="10" id="KW-0408">Iron</keyword>
<dbReference type="PANTHER" id="PTHR39321:SF3">
    <property type="entry name" value="PHOSPHOPANTETHEINE ADENYLYLTRANSFERASE"/>
    <property type="match status" value="1"/>
</dbReference>
<protein>
    <recommendedName>
        <fullName evidence="14">Probable nicotinate-nucleotide adenylyltransferase</fullName>
        <ecNumber evidence="14">2.7.7.18</ecNumber>
    </recommendedName>
    <alternativeName>
        <fullName evidence="14">Deamido-NAD(+) diphosphorylase</fullName>
    </alternativeName>
    <alternativeName>
        <fullName evidence="14">Deamido-NAD(+) pyrophosphorylase</fullName>
    </alternativeName>
    <alternativeName>
        <fullName evidence="14">Nicotinate mononucleotide adenylyltransferase</fullName>
        <shortName evidence="14">NaMN adenylyltransferase</shortName>
    </alternativeName>
</protein>
<evidence type="ECO:0000313" key="17">
    <source>
        <dbReference type="Proteomes" id="UP000217033"/>
    </source>
</evidence>
<evidence type="ECO:0000313" key="16">
    <source>
        <dbReference type="EMBL" id="PAF55556.1"/>
    </source>
</evidence>
<keyword evidence="17" id="KW-1185">Reference proteome</keyword>
<organism evidence="16 17">
    <name type="scientific">Mycoplasmopsis agassizii</name>
    <dbReference type="NCBI Taxonomy" id="33922"/>
    <lineage>
        <taxon>Bacteria</taxon>
        <taxon>Bacillati</taxon>
        <taxon>Mycoplasmatota</taxon>
        <taxon>Mycoplasmoidales</taxon>
        <taxon>Metamycoplasmataceae</taxon>
        <taxon>Mycoplasmopsis</taxon>
    </lineage>
</organism>
<dbReference type="Pfam" id="PF01467">
    <property type="entry name" value="CTP_transf_like"/>
    <property type="match status" value="1"/>
</dbReference>
<dbReference type="NCBIfam" id="TIGR00482">
    <property type="entry name" value="nicotinate (nicotinamide) nucleotide adenylyltransferase"/>
    <property type="match status" value="1"/>
</dbReference>
<name>A0ABX4H6Q8_9BACT</name>
<dbReference type="CDD" id="cd00077">
    <property type="entry name" value="HDc"/>
    <property type="match status" value="1"/>
</dbReference>
<evidence type="ECO:0000256" key="9">
    <source>
        <dbReference type="ARBA" id="ARBA00022840"/>
    </source>
</evidence>
<dbReference type="NCBIfam" id="TIGR00125">
    <property type="entry name" value="cyt_tran_rel"/>
    <property type="match status" value="1"/>
</dbReference>
<keyword evidence="11 14" id="KW-0520">NAD</keyword>
<dbReference type="PANTHER" id="PTHR39321">
    <property type="entry name" value="NICOTINATE-NUCLEOTIDE ADENYLYLTRANSFERASE-RELATED"/>
    <property type="match status" value="1"/>
</dbReference>
<evidence type="ECO:0000256" key="7">
    <source>
        <dbReference type="ARBA" id="ARBA00022741"/>
    </source>
</evidence>
<evidence type="ECO:0000256" key="3">
    <source>
        <dbReference type="ARBA" id="ARBA00022642"/>
    </source>
</evidence>
<evidence type="ECO:0000256" key="2">
    <source>
        <dbReference type="ARBA" id="ARBA00005019"/>
    </source>
</evidence>
<comment type="similarity">
    <text evidence="14">Belongs to the NadD family.</text>
</comment>
<dbReference type="HAMAP" id="MF_00244">
    <property type="entry name" value="NaMN_adenylyltr"/>
    <property type="match status" value="1"/>
</dbReference>
<accession>A0ABX4H6Q8</accession>
<evidence type="ECO:0000259" key="15">
    <source>
        <dbReference type="SMART" id="SM00471"/>
    </source>
</evidence>
<evidence type="ECO:0000256" key="6">
    <source>
        <dbReference type="ARBA" id="ARBA00022723"/>
    </source>
</evidence>
<dbReference type="SMART" id="SM00471">
    <property type="entry name" value="HDc"/>
    <property type="match status" value="1"/>
</dbReference>
<dbReference type="EMBL" id="NQMN01000001">
    <property type="protein sequence ID" value="PAF55556.1"/>
    <property type="molecule type" value="Genomic_DNA"/>
</dbReference>
<evidence type="ECO:0000256" key="8">
    <source>
        <dbReference type="ARBA" id="ARBA00022801"/>
    </source>
</evidence>
<keyword evidence="8" id="KW-0378">Hydrolase</keyword>
<dbReference type="Gene3D" id="3.40.50.620">
    <property type="entry name" value="HUPs"/>
    <property type="match status" value="1"/>
</dbReference>
<evidence type="ECO:0000256" key="14">
    <source>
        <dbReference type="HAMAP-Rule" id="MF_00244"/>
    </source>
</evidence>
<evidence type="ECO:0000256" key="13">
    <source>
        <dbReference type="ARBA" id="ARBA00049417"/>
    </source>
</evidence>